<evidence type="ECO:0000256" key="6">
    <source>
        <dbReference type="ARBA" id="ARBA00023136"/>
    </source>
</evidence>
<dbReference type="InterPro" id="IPR003918">
    <property type="entry name" value="NADH_UbQ_OxRdtase"/>
</dbReference>
<keyword evidence="3" id="KW-1003">Cell membrane</keyword>
<evidence type="ECO:0000256" key="4">
    <source>
        <dbReference type="ARBA" id="ARBA00022692"/>
    </source>
</evidence>
<feature type="transmembrane region" description="Helical" evidence="9">
    <location>
        <begin position="92"/>
        <end position="110"/>
    </location>
</feature>
<dbReference type="PRINTS" id="PR01437">
    <property type="entry name" value="NUOXDRDTASE4"/>
</dbReference>
<evidence type="ECO:0000256" key="1">
    <source>
        <dbReference type="ARBA" id="ARBA00004651"/>
    </source>
</evidence>
<sequence>MTVPDPIQLSWPLPGTESALPAAPVILALGTGLLLMLPLSRAARSALSIGVTLLMTVLSALLVWSTGDGTVLSHTMGAWAAPFGIVLVADRLSAWMSLLTSVSLLMTVLYSAAFPDRVREQYHLFALLQLLAAGVQLSFLTGDLFNLFVAFEVMLVASYALTVLGSTREQLREGFRYIVMNLVASALLVATCGMIYGLLGTLNMAHLAQRATELGPSHYVSAFSTLLLIVFASKSAQFPLGFWLPGTYPAVPVAVGAFFGAILTKVGIYALIRTFSTMFTQEPLIAQTTLLILGSATMLFGALGLVSQREWRRILSFAVVTSVGYMAFGLGIGTPEALDATLFYMTVSVLVTSAMFLLAGIAEKATGTSYITVRGMLEHRPLWAAAFMLGALTIAGLPPTGGFIAKFALVQAGFAASSPLTPLIYLGILSALLSSLIILYAMLNIWRGFFWGKAAKDKEVQLRPVSLRQQAPMLLAMFTVAATALAAGPLGGLTSRIAAQLADPQQYISGVLGDRPVQIPPAPTAEDPEAPDHPSSISPARRAPKAEEDHP</sequence>
<gene>
    <name evidence="11" type="primary">mrpD</name>
    <name evidence="11" type="ORF">GCM10017783_22610</name>
</gene>
<comment type="similarity">
    <text evidence="2">Belongs to the CPA3 antiporters (TC 2.A.63) subunit D family.</text>
</comment>
<feature type="transmembrane region" description="Helical" evidence="9">
    <location>
        <begin position="145"/>
        <end position="165"/>
    </location>
</feature>
<dbReference type="PANTHER" id="PTHR42703:SF1">
    <property type="entry name" value="NA(+)_H(+) ANTIPORTER SUBUNIT D1"/>
    <property type="match status" value="1"/>
</dbReference>
<feature type="transmembrane region" description="Helical" evidence="9">
    <location>
        <begin position="219"/>
        <end position="236"/>
    </location>
</feature>
<feature type="transmembrane region" description="Helical" evidence="9">
    <location>
        <begin position="314"/>
        <end position="334"/>
    </location>
</feature>
<evidence type="ECO:0000256" key="3">
    <source>
        <dbReference type="ARBA" id="ARBA00022475"/>
    </source>
</evidence>
<organism evidence="11 12">
    <name type="scientific">Deinococcus piscis</name>
    <dbReference type="NCBI Taxonomy" id="394230"/>
    <lineage>
        <taxon>Bacteria</taxon>
        <taxon>Thermotogati</taxon>
        <taxon>Deinococcota</taxon>
        <taxon>Deinococci</taxon>
        <taxon>Deinococcales</taxon>
        <taxon>Deinococcaceae</taxon>
        <taxon>Deinococcus</taxon>
    </lineage>
</organism>
<evidence type="ECO:0000313" key="11">
    <source>
        <dbReference type="EMBL" id="GHG09584.1"/>
    </source>
</evidence>
<dbReference type="InterPro" id="IPR001750">
    <property type="entry name" value="ND/Mrp_TM"/>
</dbReference>
<keyword evidence="4 7" id="KW-0812">Transmembrane</keyword>
<feature type="transmembrane region" description="Helical" evidence="9">
    <location>
        <begin position="382"/>
        <end position="404"/>
    </location>
</feature>
<dbReference type="RefSeq" id="WP_189643854.1">
    <property type="nucleotide sequence ID" value="NZ_BNAL01000036.1"/>
</dbReference>
<evidence type="ECO:0000313" key="12">
    <source>
        <dbReference type="Proteomes" id="UP000632154"/>
    </source>
</evidence>
<feature type="transmembrane region" description="Helical" evidence="9">
    <location>
        <begin position="471"/>
        <end position="491"/>
    </location>
</feature>
<feature type="transmembrane region" description="Helical" evidence="9">
    <location>
        <begin position="20"/>
        <end position="39"/>
    </location>
</feature>
<keyword evidence="5 9" id="KW-1133">Transmembrane helix</keyword>
<proteinExistence type="inferred from homology"/>
<feature type="domain" description="NADH:quinone oxidoreductase/Mrp antiporter transmembrane" evidence="10">
    <location>
        <begin position="142"/>
        <end position="424"/>
    </location>
</feature>
<feature type="transmembrane region" description="Helical" evidence="9">
    <location>
        <begin position="340"/>
        <end position="361"/>
    </location>
</feature>
<feature type="transmembrane region" description="Helical" evidence="9">
    <location>
        <begin position="177"/>
        <end position="199"/>
    </location>
</feature>
<evidence type="ECO:0000256" key="9">
    <source>
        <dbReference type="SAM" id="Phobius"/>
    </source>
</evidence>
<feature type="region of interest" description="Disordered" evidence="8">
    <location>
        <begin position="513"/>
        <end position="551"/>
    </location>
</feature>
<evidence type="ECO:0000256" key="7">
    <source>
        <dbReference type="RuleBase" id="RU000320"/>
    </source>
</evidence>
<accession>A0ABQ3KGF5</accession>
<dbReference type="Pfam" id="PF00361">
    <property type="entry name" value="Proton_antipo_M"/>
    <property type="match status" value="1"/>
</dbReference>
<comment type="subcellular location">
    <subcellularLocation>
        <location evidence="1">Cell membrane</location>
        <topology evidence="1">Multi-pass membrane protein</topology>
    </subcellularLocation>
    <subcellularLocation>
        <location evidence="7">Membrane</location>
        <topology evidence="7">Multi-pass membrane protein</topology>
    </subcellularLocation>
</comment>
<feature type="transmembrane region" description="Helical" evidence="9">
    <location>
        <begin position="46"/>
        <end position="64"/>
    </location>
</feature>
<evidence type="ECO:0000259" key="10">
    <source>
        <dbReference type="Pfam" id="PF00361"/>
    </source>
</evidence>
<dbReference type="PANTHER" id="PTHR42703">
    <property type="entry name" value="NADH DEHYDROGENASE"/>
    <property type="match status" value="1"/>
</dbReference>
<keyword evidence="12" id="KW-1185">Reference proteome</keyword>
<dbReference type="Proteomes" id="UP000632154">
    <property type="component" value="Unassembled WGS sequence"/>
</dbReference>
<reference evidence="12" key="1">
    <citation type="journal article" date="2019" name="Int. J. Syst. Evol. Microbiol.">
        <title>The Global Catalogue of Microorganisms (GCM) 10K type strain sequencing project: providing services to taxonomists for standard genome sequencing and annotation.</title>
        <authorList>
            <consortium name="The Broad Institute Genomics Platform"/>
            <consortium name="The Broad Institute Genome Sequencing Center for Infectious Disease"/>
            <person name="Wu L."/>
            <person name="Ma J."/>
        </authorList>
    </citation>
    <scope>NUCLEOTIDE SEQUENCE [LARGE SCALE GENOMIC DNA]</scope>
    <source>
        <strain evidence="12">CGMCC 1.18439</strain>
    </source>
</reference>
<comment type="caution">
    <text evidence="11">The sequence shown here is derived from an EMBL/GenBank/DDBJ whole genome shotgun (WGS) entry which is preliminary data.</text>
</comment>
<feature type="transmembrane region" description="Helical" evidence="9">
    <location>
        <begin position="424"/>
        <end position="450"/>
    </location>
</feature>
<dbReference type="EMBL" id="BNAL01000036">
    <property type="protein sequence ID" value="GHG09584.1"/>
    <property type="molecule type" value="Genomic_DNA"/>
</dbReference>
<feature type="transmembrane region" description="Helical" evidence="9">
    <location>
        <begin position="248"/>
        <end position="272"/>
    </location>
</feature>
<feature type="transmembrane region" description="Helical" evidence="9">
    <location>
        <begin position="122"/>
        <end position="139"/>
    </location>
</feature>
<name>A0ABQ3KGF5_9DEIO</name>
<keyword evidence="6 9" id="KW-0472">Membrane</keyword>
<protein>
    <submittedName>
        <fullName evidence="11">Cation:proton antiporter</fullName>
    </submittedName>
</protein>
<evidence type="ECO:0000256" key="2">
    <source>
        <dbReference type="ARBA" id="ARBA00005346"/>
    </source>
</evidence>
<evidence type="ECO:0000256" key="5">
    <source>
        <dbReference type="ARBA" id="ARBA00022989"/>
    </source>
</evidence>
<feature type="transmembrane region" description="Helical" evidence="9">
    <location>
        <begin position="284"/>
        <end position="307"/>
    </location>
</feature>
<dbReference type="InterPro" id="IPR050586">
    <property type="entry name" value="CPA3_Na-H_Antiporter_D"/>
</dbReference>
<evidence type="ECO:0000256" key="8">
    <source>
        <dbReference type="SAM" id="MobiDB-lite"/>
    </source>
</evidence>